<dbReference type="SUPFAM" id="SSF54001">
    <property type="entry name" value="Cysteine proteinases"/>
    <property type="match status" value="1"/>
</dbReference>
<keyword evidence="5" id="KW-1133">Transmembrane helix</keyword>
<dbReference type="Gene3D" id="4.10.80.30">
    <property type="entry name" value="DNA polymerase, domain 6"/>
    <property type="match status" value="1"/>
</dbReference>
<dbReference type="PANTHER" id="PTHR33308">
    <property type="entry name" value="PEPTIDOGLYCAN HYDROLASE FLGJ"/>
    <property type="match status" value="1"/>
</dbReference>
<accession>A0A1Y2AHN7</accession>
<dbReference type="STRING" id="1754190.A0A1Y2AHN7"/>
<reference evidence="7 8" key="1">
    <citation type="submission" date="2016-08" db="EMBL/GenBank/DDBJ databases">
        <title>A Parts List for Fungal Cellulosomes Revealed by Comparative Genomics.</title>
        <authorList>
            <consortium name="DOE Joint Genome Institute"/>
            <person name="Haitjema C.H."/>
            <person name="Gilmore S.P."/>
            <person name="Henske J.K."/>
            <person name="Solomon K.V."/>
            <person name="De Groot R."/>
            <person name="Kuo A."/>
            <person name="Mondo S.J."/>
            <person name="Salamov A.A."/>
            <person name="Labutti K."/>
            <person name="Zhao Z."/>
            <person name="Chiniquy J."/>
            <person name="Barry K."/>
            <person name="Brewer H.M."/>
            <person name="Purvine S.O."/>
            <person name="Wright A.T."/>
            <person name="Boxma B."/>
            <person name="Van Alen T."/>
            <person name="Hackstein J.H."/>
            <person name="Baker S.E."/>
            <person name="Grigoriev I.V."/>
            <person name="O'Malley M.A."/>
        </authorList>
    </citation>
    <scope>NUCLEOTIDE SEQUENCE [LARGE SCALE GENOMIC DNA]</scope>
    <source>
        <strain evidence="7 8">G1</strain>
    </source>
</reference>
<proteinExistence type="inferred from homology"/>
<dbReference type="GO" id="GO:0008234">
    <property type="term" value="F:cysteine-type peptidase activity"/>
    <property type="evidence" value="ECO:0007669"/>
    <property type="project" value="UniProtKB-KW"/>
</dbReference>
<keyword evidence="3" id="KW-0378">Hydrolase</keyword>
<dbReference type="InterPro" id="IPR000064">
    <property type="entry name" value="NLP_P60_dom"/>
</dbReference>
<dbReference type="PANTHER" id="PTHR33308:SF9">
    <property type="entry name" value="PEPTIDOGLYCAN HYDROLASE FLGJ"/>
    <property type="match status" value="1"/>
</dbReference>
<dbReference type="Proteomes" id="UP000193920">
    <property type="component" value="Unassembled WGS sequence"/>
</dbReference>
<keyword evidence="5" id="KW-0472">Membrane</keyword>
<dbReference type="Gene3D" id="3.90.1720.10">
    <property type="entry name" value="endopeptidase domain like (from Nostoc punctiforme)"/>
    <property type="match status" value="1"/>
</dbReference>
<dbReference type="GO" id="GO:0006508">
    <property type="term" value="P:proteolysis"/>
    <property type="evidence" value="ECO:0007669"/>
    <property type="project" value="UniProtKB-KW"/>
</dbReference>
<name>A0A1Y2AHN7_9FUNG</name>
<evidence type="ECO:0000259" key="6">
    <source>
        <dbReference type="SMART" id="SM00047"/>
    </source>
</evidence>
<protein>
    <submittedName>
        <fullName evidence="7">Glucosaminidase-domain-containing protein</fullName>
    </submittedName>
</protein>
<keyword evidence="8" id="KW-1185">Reference proteome</keyword>
<dbReference type="AlphaFoldDB" id="A0A1Y2AHN7"/>
<dbReference type="Gene3D" id="1.10.530.10">
    <property type="match status" value="1"/>
</dbReference>
<evidence type="ECO:0000256" key="3">
    <source>
        <dbReference type="ARBA" id="ARBA00022801"/>
    </source>
</evidence>
<dbReference type="InterPro" id="IPR051056">
    <property type="entry name" value="Glycosyl_Hydrolase_73"/>
</dbReference>
<evidence type="ECO:0000256" key="5">
    <source>
        <dbReference type="SAM" id="Phobius"/>
    </source>
</evidence>
<feature type="domain" description="Mannosyl-glycoprotein endo-beta-N-acetylglucosamidase-like" evidence="6">
    <location>
        <begin position="76"/>
        <end position="228"/>
    </location>
</feature>
<dbReference type="InterPro" id="IPR038765">
    <property type="entry name" value="Papain-like_cys_pep_sf"/>
</dbReference>
<dbReference type="EMBL" id="MCOG01000255">
    <property type="protein sequence ID" value="ORY21964.1"/>
    <property type="molecule type" value="Genomic_DNA"/>
</dbReference>
<comment type="similarity">
    <text evidence="1">Belongs to the peptidase C40 family.</text>
</comment>
<dbReference type="Pfam" id="PF01832">
    <property type="entry name" value="Glucosaminidase"/>
    <property type="match status" value="1"/>
</dbReference>
<dbReference type="PRINTS" id="PR01002">
    <property type="entry name" value="FLGFLGJ"/>
</dbReference>
<gene>
    <name evidence="7" type="ORF">LY90DRAFT_515785</name>
</gene>
<evidence type="ECO:0000256" key="2">
    <source>
        <dbReference type="ARBA" id="ARBA00022670"/>
    </source>
</evidence>
<evidence type="ECO:0000256" key="1">
    <source>
        <dbReference type="ARBA" id="ARBA00007074"/>
    </source>
</evidence>
<evidence type="ECO:0000313" key="8">
    <source>
        <dbReference type="Proteomes" id="UP000193920"/>
    </source>
</evidence>
<keyword evidence="2" id="KW-0645">Protease</keyword>
<feature type="transmembrane region" description="Helical" evidence="5">
    <location>
        <begin position="7"/>
        <end position="25"/>
    </location>
</feature>
<dbReference type="GO" id="GO:0004040">
    <property type="term" value="F:amidase activity"/>
    <property type="evidence" value="ECO:0007669"/>
    <property type="project" value="InterPro"/>
</dbReference>
<dbReference type="Pfam" id="PF00877">
    <property type="entry name" value="NLPC_P60"/>
    <property type="match status" value="1"/>
</dbReference>
<sequence length="552" mass="62311">MILENKIYSIIYIVLIIFNLSPIHATNEKCYAEGKDGVCKDKSLCNGYYKPVPGYCKGLPNDIQCCIARHPTYVVQFIENISLLVIKEANSRKASGAKWVLPSVCIAQAALETGWGKSNLMIKANAYFGIKAGSNWKGKVYSSSTQECYDGVNYVSTTDTFRAYDSLEDSIKDYYDLITNNSRYDKACNVSDAETCITEIKNGGYATDPNYIKNVMSIINQYNLTQYDNSIISNTTVNPSSTTPKPCNDGKLTGVCINENQCDTVTSFIKSGLCLSQPNEIKCCLPKKTCIDKHENYENNGICIPTEQCDENRNTIVSVNQKNKPYWYGTFGQIGTQSLYNQQKKVYPKFYTANDYQDQIKLNVRVHDCIGLVKGYLWSETLSSTPVYNKLQDLNASMMYSKSTEKGPSSSFRKIIGQLVYKGDSENSIHHVGIYIGNDKVIEAKGHEYGVIESDYDSTWKYWSQCPYIINNTEHYCEDINSANIASNGNYTISMNMEDKFCEIVMDDDDLLHQDDKNNSDTSGAGNFKHFTFFSIFIVQTSFLIWQIHTIF</sequence>
<dbReference type="OrthoDB" id="5767335at2759"/>
<dbReference type="InterPro" id="IPR002901">
    <property type="entry name" value="MGlyc_endo_b_GlcNAc-like_dom"/>
</dbReference>
<evidence type="ECO:0000313" key="7">
    <source>
        <dbReference type="EMBL" id="ORY21964.1"/>
    </source>
</evidence>
<keyword evidence="4" id="KW-0788">Thiol protease</keyword>
<keyword evidence="5" id="KW-0812">Transmembrane</keyword>
<dbReference type="SMART" id="SM00047">
    <property type="entry name" value="LYZ2"/>
    <property type="match status" value="1"/>
</dbReference>
<comment type="caution">
    <text evidence="7">The sequence shown here is derived from an EMBL/GenBank/DDBJ whole genome shotgun (WGS) entry which is preliminary data.</text>
</comment>
<evidence type="ECO:0000256" key="4">
    <source>
        <dbReference type="ARBA" id="ARBA00022807"/>
    </source>
</evidence>
<organism evidence="7 8">
    <name type="scientific">Neocallimastix californiae</name>
    <dbReference type="NCBI Taxonomy" id="1754190"/>
    <lineage>
        <taxon>Eukaryota</taxon>
        <taxon>Fungi</taxon>
        <taxon>Fungi incertae sedis</taxon>
        <taxon>Chytridiomycota</taxon>
        <taxon>Chytridiomycota incertae sedis</taxon>
        <taxon>Neocallimastigomycetes</taxon>
        <taxon>Neocallimastigales</taxon>
        <taxon>Neocallimastigaceae</taxon>
        <taxon>Neocallimastix</taxon>
    </lineage>
</organism>